<dbReference type="EMBL" id="JAPQKT010000006">
    <property type="protein sequence ID" value="KAJ5226955.1"/>
    <property type="molecule type" value="Genomic_DNA"/>
</dbReference>
<dbReference type="AlphaFoldDB" id="A0A9W9TMW4"/>
<dbReference type="GeneID" id="81385046"/>
<accession>A0A9W9TMW4</accession>
<gene>
    <name evidence="1" type="ORF">N7469_006961</name>
</gene>
<proteinExistence type="predicted"/>
<evidence type="ECO:0000313" key="1">
    <source>
        <dbReference type="EMBL" id="KAJ5226955.1"/>
    </source>
</evidence>
<evidence type="ECO:0000313" key="2">
    <source>
        <dbReference type="Proteomes" id="UP001147733"/>
    </source>
</evidence>
<comment type="caution">
    <text evidence="1">The sequence shown here is derived from an EMBL/GenBank/DDBJ whole genome shotgun (WGS) entry which is preliminary data.</text>
</comment>
<dbReference type="RefSeq" id="XP_056499320.1">
    <property type="nucleotide sequence ID" value="XM_056645879.1"/>
</dbReference>
<keyword evidence="2" id="KW-1185">Reference proteome</keyword>
<protein>
    <submittedName>
        <fullName evidence="1">Uncharacterized protein</fullName>
    </submittedName>
</protein>
<sequence>MIKGQVAGRIRSSDLRALRWIGGKGTEIGWINPGGAGNPNYYTTWQYRAGIYVRVVESHGQSVKREVWLDELDAADKIAVWVCACRRGGRRR</sequence>
<reference evidence="1" key="2">
    <citation type="journal article" date="2023" name="IMA Fungus">
        <title>Comparative genomic study of the Penicillium genus elucidates a diverse pangenome and 15 lateral gene transfer events.</title>
        <authorList>
            <person name="Petersen C."/>
            <person name="Sorensen T."/>
            <person name="Nielsen M.R."/>
            <person name="Sondergaard T.E."/>
            <person name="Sorensen J.L."/>
            <person name="Fitzpatrick D.A."/>
            <person name="Frisvad J.C."/>
            <person name="Nielsen K.L."/>
        </authorList>
    </citation>
    <scope>NUCLEOTIDE SEQUENCE</scope>
    <source>
        <strain evidence="1">IBT 23319</strain>
    </source>
</reference>
<reference evidence="1" key="1">
    <citation type="submission" date="2022-11" db="EMBL/GenBank/DDBJ databases">
        <authorList>
            <person name="Petersen C."/>
        </authorList>
    </citation>
    <scope>NUCLEOTIDE SEQUENCE</scope>
    <source>
        <strain evidence="1">IBT 23319</strain>
    </source>
</reference>
<dbReference type="Proteomes" id="UP001147733">
    <property type="component" value="Unassembled WGS sequence"/>
</dbReference>
<organism evidence="1 2">
    <name type="scientific">Penicillium citrinum</name>
    <dbReference type="NCBI Taxonomy" id="5077"/>
    <lineage>
        <taxon>Eukaryota</taxon>
        <taxon>Fungi</taxon>
        <taxon>Dikarya</taxon>
        <taxon>Ascomycota</taxon>
        <taxon>Pezizomycotina</taxon>
        <taxon>Eurotiomycetes</taxon>
        <taxon>Eurotiomycetidae</taxon>
        <taxon>Eurotiales</taxon>
        <taxon>Aspergillaceae</taxon>
        <taxon>Penicillium</taxon>
    </lineage>
</organism>
<name>A0A9W9TMW4_PENCI</name>